<accession>A0A0B7IYM0</accession>
<reference evidence="2" key="1">
    <citation type="submission" date="2014-12" db="EMBL/GenBank/DDBJ databases">
        <authorList>
            <person name="Salcher M.M."/>
        </authorList>
    </citation>
    <scope>NUCLEOTIDE SEQUENCE [LARGE SCALE GENOMIC DNA]</scope>
    <source>
        <strain evidence="2">MMS-10A-171</strain>
    </source>
</reference>
<dbReference type="Gene3D" id="1.10.10.10">
    <property type="entry name" value="Winged helix-like DNA-binding domain superfamily/Winged helix DNA-binding domain"/>
    <property type="match status" value="1"/>
</dbReference>
<organism evidence="1 2">
    <name type="scientific">Candidatus Methylopumilus turicensis</name>
    <dbReference type="NCBI Taxonomy" id="1581680"/>
    <lineage>
        <taxon>Bacteria</taxon>
        <taxon>Pseudomonadati</taxon>
        <taxon>Pseudomonadota</taxon>
        <taxon>Betaproteobacteria</taxon>
        <taxon>Nitrosomonadales</taxon>
        <taxon>Methylophilaceae</taxon>
        <taxon>Candidatus Methylopumilus</taxon>
    </lineage>
</organism>
<evidence type="ECO:0000313" key="1">
    <source>
        <dbReference type="EMBL" id="CEN56159.1"/>
    </source>
</evidence>
<proteinExistence type="predicted"/>
<keyword evidence="2" id="KW-1185">Reference proteome</keyword>
<dbReference type="RefSeq" id="WP_045751316.1">
    <property type="nucleotide sequence ID" value="NZ_LN794158.1"/>
</dbReference>
<gene>
    <name evidence="1" type="ORF">BN1209_1118</name>
</gene>
<dbReference type="InterPro" id="IPR036390">
    <property type="entry name" value="WH_DNA-bd_sf"/>
</dbReference>
<dbReference type="InterPro" id="IPR036388">
    <property type="entry name" value="WH-like_DNA-bd_sf"/>
</dbReference>
<dbReference type="SUPFAM" id="SSF46785">
    <property type="entry name" value="Winged helix' DNA-binding domain"/>
    <property type="match status" value="1"/>
</dbReference>
<sequence>MAVDFKGLYQRFIALEIAAERKSHFPIMEPVEKRVLHLLSAYWFDKKTMTVVEAINITDEISTSTAFRYLKKLREKGYVALIVDKIDNRVKYVSPTKQVDQYFAHLGKMMHKASNEMN</sequence>
<evidence type="ECO:0000313" key="2">
    <source>
        <dbReference type="Proteomes" id="UP000056322"/>
    </source>
</evidence>
<dbReference type="OrthoDB" id="9134833at2"/>
<name>A0A0B7IYM0_9PROT</name>
<protein>
    <submittedName>
        <fullName evidence="1">Uncharacterized protein</fullName>
    </submittedName>
</protein>
<dbReference type="AlphaFoldDB" id="A0A0B7IYM0"/>
<dbReference type="HOGENOM" id="CLU_2106054_0_0_4"/>
<dbReference type="EMBL" id="LN794158">
    <property type="protein sequence ID" value="CEN56159.1"/>
    <property type="molecule type" value="Genomic_DNA"/>
</dbReference>
<dbReference type="KEGG" id="mbac:BN1209_1118"/>
<dbReference type="Proteomes" id="UP000056322">
    <property type="component" value="Chromosome 1"/>
</dbReference>